<name>A0A1I0Y1M8_9PSEU</name>
<evidence type="ECO:0000256" key="1">
    <source>
        <dbReference type="SAM" id="MobiDB-lite"/>
    </source>
</evidence>
<dbReference type="EMBL" id="FOKG01000004">
    <property type="protein sequence ID" value="SFB06368.1"/>
    <property type="molecule type" value="Genomic_DNA"/>
</dbReference>
<evidence type="ECO:0000313" key="2">
    <source>
        <dbReference type="EMBL" id="SFB06368.1"/>
    </source>
</evidence>
<dbReference type="OrthoDB" id="3538349at2"/>
<reference evidence="3" key="1">
    <citation type="submission" date="2016-10" db="EMBL/GenBank/DDBJ databases">
        <authorList>
            <person name="Varghese N."/>
            <person name="Submissions S."/>
        </authorList>
    </citation>
    <scope>NUCLEOTIDE SEQUENCE [LARGE SCALE GENOMIC DNA]</scope>
    <source>
        <strain evidence="3">CGMCC 4.3568</strain>
    </source>
</reference>
<dbReference type="AlphaFoldDB" id="A0A1I0Y1M8"/>
<evidence type="ECO:0000313" key="3">
    <source>
        <dbReference type="Proteomes" id="UP000243799"/>
    </source>
</evidence>
<organism evidence="2 3">
    <name type="scientific">Amycolatopsis marina</name>
    <dbReference type="NCBI Taxonomy" id="490629"/>
    <lineage>
        <taxon>Bacteria</taxon>
        <taxon>Bacillati</taxon>
        <taxon>Actinomycetota</taxon>
        <taxon>Actinomycetes</taxon>
        <taxon>Pseudonocardiales</taxon>
        <taxon>Pseudonocardiaceae</taxon>
        <taxon>Amycolatopsis</taxon>
    </lineage>
</organism>
<proteinExistence type="predicted"/>
<feature type="region of interest" description="Disordered" evidence="1">
    <location>
        <begin position="1"/>
        <end position="25"/>
    </location>
</feature>
<dbReference type="Proteomes" id="UP000243799">
    <property type="component" value="Unassembled WGS sequence"/>
</dbReference>
<accession>A0A1I0Y1M8</accession>
<dbReference type="RefSeq" id="WP_091671840.1">
    <property type="nucleotide sequence ID" value="NZ_FOKG01000004.1"/>
</dbReference>
<gene>
    <name evidence="2" type="ORF">SAMN05216266_104131</name>
</gene>
<dbReference type="STRING" id="490629.SAMN05216266_104131"/>
<evidence type="ECO:0008006" key="4">
    <source>
        <dbReference type="Google" id="ProtNLM"/>
    </source>
</evidence>
<sequence>MSKRSKEDKSPPEFPRDAEQARVDRDLTRQELGETVQELAHKVNVPEQARQQARHTADELRERLPQPVVAGTEQLVAVARQNPLATAAAVVVLVILVRKLKGGRKSG</sequence>
<protein>
    <recommendedName>
        <fullName evidence="4">DUF3618 domain-containing protein</fullName>
    </recommendedName>
</protein>
<keyword evidence="3" id="KW-1185">Reference proteome</keyword>
<dbReference type="InterPro" id="IPR022062">
    <property type="entry name" value="DUF3618"/>
</dbReference>
<dbReference type="Pfam" id="PF12277">
    <property type="entry name" value="DUF3618"/>
    <property type="match status" value="1"/>
</dbReference>